<dbReference type="GO" id="GO:0044423">
    <property type="term" value="C:virion component"/>
    <property type="evidence" value="ECO:0007669"/>
    <property type="project" value="UniProtKB-KW"/>
</dbReference>
<feature type="compositionally biased region" description="Low complexity" evidence="3">
    <location>
        <begin position="1"/>
        <end position="21"/>
    </location>
</feature>
<sequence length="85" mass="9342">MSTPDQQPSSQGASNGASGSSSKKEEHQRRLAVLNEVLDLKATFLQNPTIQNMCNRYSKMNSGEFGKDAFKLDLLRMLAVARAPQ</sequence>
<dbReference type="Pfam" id="PF17086">
    <property type="entry name" value="HV_small_capsid"/>
    <property type="match status" value="1"/>
</dbReference>
<keyword evidence="1" id="KW-1048">Host nucleus</keyword>
<name>A0AAU7E279_9VIRU</name>
<evidence type="ECO:0000256" key="2">
    <source>
        <dbReference type="ARBA" id="ARBA00022844"/>
    </source>
</evidence>
<evidence type="ECO:0000313" key="4">
    <source>
        <dbReference type="EMBL" id="XBH23676.1"/>
    </source>
</evidence>
<evidence type="ECO:0000256" key="3">
    <source>
        <dbReference type="SAM" id="MobiDB-lite"/>
    </source>
</evidence>
<feature type="region of interest" description="Disordered" evidence="3">
    <location>
        <begin position="1"/>
        <end position="29"/>
    </location>
</feature>
<reference evidence="4" key="2">
    <citation type="submission" date="2024-02" db="EMBL/GenBank/DDBJ databases">
        <authorList>
            <person name="Hu B."/>
        </authorList>
    </citation>
    <scope>NUCLEOTIDE SEQUENCE</scope>
    <source>
        <strain evidence="4">1A/Kenya/BAT2584/2015</strain>
    </source>
</reference>
<evidence type="ECO:0000256" key="1">
    <source>
        <dbReference type="ARBA" id="ARBA00022562"/>
    </source>
</evidence>
<dbReference type="InterPro" id="IPR031385">
    <property type="entry name" value="HV_small_capsid"/>
</dbReference>
<keyword evidence="2" id="KW-0946">Virion</keyword>
<accession>A0AAU7E279</accession>
<dbReference type="EMBL" id="PP711848">
    <property type="protein sequence ID" value="XBH23676.1"/>
    <property type="molecule type" value="Genomic_DNA"/>
</dbReference>
<organism evidence="4">
    <name type="scientific">Cardioderma bat herpesvirus</name>
    <dbReference type="NCBI Taxonomy" id="3141914"/>
    <lineage>
        <taxon>Viruses</taxon>
        <taxon>Duplodnaviria</taxon>
        <taxon>Heunggongvirae</taxon>
        <taxon>Peploviricota</taxon>
        <taxon>Herviviricetes</taxon>
        <taxon>Herpesvirales</taxon>
    </lineage>
</organism>
<reference evidence="4" key="1">
    <citation type="journal article" date="2024" name="Microbiome">
        <title>Substantial viral diversity in bats and rodents from East Africa: insights into evolution, recombination, and cocirculation.</title>
        <authorList>
            <person name="Wang D."/>
            <person name="Yang X."/>
            <person name="Ren Z."/>
            <person name="Hu B."/>
            <person name="Zhao H."/>
            <person name="Yang K."/>
            <person name="Shi P."/>
            <person name="Zhang Z."/>
            <person name="Feng Q."/>
            <person name="Nawenja C.V."/>
            <person name="Obanda V."/>
            <person name="Robert K."/>
            <person name="Nalikka B."/>
            <person name="Waruhiu C.N."/>
            <person name="Ochola G.O."/>
            <person name="Onyuok S.O."/>
            <person name="Ochieng H."/>
            <person name="Li B."/>
            <person name="Zhu Y."/>
            <person name="Si H."/>
            <person name="Yin J."/>
            <person name="Kristiansen K."/>
            <person name="Jin X."/>
            <person name="Xu X."/>
            <person name="Xiao M."/>
            <person name="Agwanda B."/>
            <person name="Ommeh S."/>
            <person name="Li J."/>
            <person name="Shi Z.L."/>
        </authorList>
    </citation>
    <scope>NUCLEOTIDE SEQUENCE</scope>
    <source>
        <strain evidence="4">1A/Kenya/BAT2584/2015</strain>
    </source>
</reference>
<proteinExistence type="predicted"/>
<protein>
    <submittedName>
        <fullName evidence="4">Small capsid protein</fullName>
    </submittedName>
</protein>